<protein>
    <submittedName>
        <fullName evidence="1">Uncharacterized protein</fullName>
    </submittedName>
</protein>
<accession>A0A1G6PW56</accession>
<gene>
    <name evidence="1" type="ORF">SAMN05216576_107127</name>
</gene>
<name>A0A1G6PW56_9GAMM</name>
<dbReference type="Proteomes" id="UP000199467">
    <property type="component" value="Unassembled WGS sequence"/>
</dbReference>
<sequence>MQHLTVTDMFGNVLPVTDLEKAIAEESLGAAMQENYHTEPFAYVDGLKRPIAEQAGQRALMRDYHQDVLDKLLVLKLQQQHQLGFIAGCWGHTFDAAQGMQSIRLVACNAGKRLIAAEMLVGNSWRSLTTCELKALADTLSAGKVLLDPLAHGLTVTATLPAWAQAQAVSKVA</sequence>
<dbReference type="RefSeq" id="WP_017362290.1">
    <property type="nucleotide sequence ID" value="NZ_FMZQ01000007.1"/>
</dbReference>
<dbReference type="AlphaFoldDB" id="A0A1G6PW56"/>
<reference evidence="2" key="1">
    <citation type="submission" date="2016-10" db="EMBL/GenBank/DDBJ databases">
        <authorList>
            <person name="Varghese N."/>
            <person name="Submissions S."/>
        </authorList>
    </citation>
    <scope>NUCLEOTIDE SEQUENCE [LARGE SCALE GENOMIC DNA]</scope>
    <source>
        <strain evidence="2">DSM 26382</strain>
    </source>
</reference>
<dbReference type="GeneID" id="57609076"/>
<evidence type="ECO:0000313" key="2">
    <source>
        <dbReference type="Proteomes" id="UP000199467"/>
    </source>
</evidence>
<dbReference type="EMBL" id="FMZQ01000007">
    <property type="protein sequence ID" value="SDC84440.1"/>
    <property type="molecule type" value="Genomic_DNA"/>
</dbReference>
<organism evidence="1 2">
    <name type="scientific">Ectopseudomonas chengduensis</name>
    <dbReference type="NCBI Taxonomy" id="489632"/>
    <lineage>
        <taxon>Bacteria</taxon>
        <taxon>Pseudomonadati</taxon>
        <taxon>Pseudomonadota</taxon>
        <taxon>Gammaproteobacteria</taxon>
        <taxon>Pseudomonadales</taxon>
        <taxon>Pseudomonadaceae</taxon>
        <taxon>Ectopseudomonas</taxon>
    </lineage>
</organism>
<keyword evidence="2" id="KW-1185">Reference proteome</keyword>
<evidence type="ECO:0000313" key="1">
    <source>
        <dbReference type="EMBL" id="SDC84440.1"/>
    </source>
</evidence>
<proteinExistence type="predicted"/>